<dbReference type="eggNOG" id="COG3631">
    <property type="taxonomic scope" value="Bacteria"/>
</dbReference>
<dbReference type="GO" id="GO:0016853">
    <property type="term" value="F:isomerase activity"/>
    <property type="evidence" value="ECO:0007669"/>
    <property type="project" value="UniProtKB-KW"/>
</dbReference>
<keyword evidence="2" id="KW-0413">Isomerase</keyword>
<dbReference type="InterPro" id="IPR037401">
    <property type="entry name" value="SnoaL-like"/>
</dbReference>
<dbReference type="RefSeq" id="WP_015247478.1">
    <property type="nucleotide sequence ID" value="NC_019892.1"/>
</dbReference>
<accession>L0DG51</accession>
<sequence length="147" mass="16620">MTTASDLLQRHFATLIADPAAWRELIADDLEWELVYAPSLGHPARLSGREAVERHVGWFREAVEDFRFFDLRVYPFADPNGAVAEVRAEGLIETTGRTYRQDYVLFLRAEGGKIVYLREYFNPVRAARALDAPIADDMTGSGRTAFP</sequence>
<evidence type="ECO:0000313" key="2">
    <source>
        <dbReference type="EMBL" id="AGA28349.1"/>
    </source>
</evidence>
<dbReference type="STRING" id="886293.Sinac_4139"/>
<keyword evidence="3" id="KW-1185">Reference proteome</keyword>
<dbReference type="SUPFAM" id="SSF54427">
    <property type="entry name" value="NTF2-like"/>
    <property type="match status" value="1"/>
</dbReference>
<name>L0DG51_SINAD</name>
<evidence type="ECO:0000259" key="1">
    <source>
        <dbReference type="Pfam" id="PF12680"/>
    </source>
</evidence>
<evidence type="ECO:0000313" key="3">
    <source>
        <dbReference type="Proteomes" id="UP000010798"/>
    </source>
</evidence>
<reference evidence="2 3" key="1">
    <citation type="submission" date="2012-02" db="EMBL/GenBank/DDBJ databases">
        <title>Complete sequence of chromosome of Singulisphaera acidiphila DSM 18658.</title>
        <authorList>
            <consortium name="US DOE Joint Genome Institute (JGI-PGF)"/>
            <person name="Lucas S."/>
            <person name="Copeland A."/>
            <person name="Lapidus A."/>
            <person name="Glavina del Rio T."/>
            <person name="Dalin E."/>
            <person name="Tice H."/>
            <person name="Bruce D."/>
            <person name="Goodwin L."/>
            <person name="Pitluck S."/>
            <person name="Peters L."/>
            <person name="Ovchinnikova G."/>
            <person name="Chertkov O."/>
            <person name="Kyrpides N."/>
            <person name="Mavromatis K."/>
            <person name="Ivanova N."/>
            <person name="Brettin T."/>
            <person name="Detter J.C."/>
            <person name="Han C."/>
            <person name="Larimer F."/>
            <person name="Land M."/>
            <person name="Hauser L."/>
            <person name="Markowitz V."/>
            <person name="Cheng J.-F."/>
            <person name="Hugenholtz P."/>
            <person name="Woyke T."/>
            <person name="Wu D."/>
            <person name="Tindall B."/>
            <person name="Pomrenke H."/>
            <person name="Brambilla E."/>
            <person name="Klenk H.-P."/>
            <person name="Eisen J.A."/>
        </authorList>
    </citation>
    <scope>NUCLEOTIDE SEQUENCE [LARGE SCALE GENOMIC DNA]</scope>
    <source>
        <strain evidence="3">ATCC BAA-1392 / DSM 18658 / VKM B-2454 / MOB10</strain>
    </source>
</reference>
<gene>
    <name evidence="2" type="ordered locus">Sinac_4139</name>
</gene>
<dbReference type="InterPro" id="IPR032710">
    <property type="entry name" value="NTF2-like_dom_sf"/>
</dbReference>
<dbReference type="KEGG" id="saci:Sinac_4139"/>
<proteinExistence type="predicted"/>
<dbReference type="HOGENOM" id="CLU_124277_1_2_0"/>
<dbReference type="OrthoDB" id="117900at2"/>
<dbReference type="Pfam" id="PF12680">
    <property type="entry name" value="SnoaL_2"/>
    <property type="match status" value="1"/>
</dbReference>
<organism evidence="2 3">
    <name type="scientific">Singulisphaera acidiphila (strain ATCC BAA-1392 / DSM 18658 / VKM B-2454 / MOB10)</name>
    <dbReference type="NCBI Taxonomy" id="886293"/>
    <lineage>
        <taxon>Bacteria</taxon>
        <taxon>Pseudomonadati</taxon>
        <taxon>Planctomycetota</taxon>
        <taxon>Planctomycetia</taxon>
        <taxon>Isosphaerales</taxon>
        <taxon>Isosphaeraceae</taxon>
        <taxon>Singulisphaera</taxon>
    </lineage>
</organism>
<feature type="domain" description="SnoaL-like" evidence="1">
    <location>
        <begin position="17"/>
        <end position="116"/>
    </location>
</feature>
<dbReference type="Proteomes" id="UP000010798">
    <property type="component" value="Chromosome"/>
</dbReference>
<dbReference type="EMBL" id="CP003364">
    <property type="protein sequence ID" value="AGA28349.1"/>
    <property type="molecule type" value="Genomic_DNA"/>
</dbReference>
<protein>
    <submittedName>
        <fullName evidence="2">Ketosteroid isomerase-like protein</fullName>
    </submittedName>
</protein>
<dbReference type="AlphaFoldDB" id="L0DG51"/>
<dbReference type="Gene3D" id="3.10.450.50">
    <property type="match status" value="1"/>
</dbReference>